<accession>A0A3P6GM95</accession>
<protein>
    <submittedName>
        <fullName evidence="1">Uncharacterized protein</fullName>
    </submittedName>
</protein>
<reference evidence="1" key="1">
    <citation type="submission" date="2018-11" db="EMBL/GenBank/DDBJ databases">
        <authorList>
            <consortium name="Genoscope - CEA"/>
            <person name="William W."/>
        </authorList>
    </citation>
    <scope>NUCLEOTIDE SEQUENCE</scope>
</reference>
<dbReference type="EMBL" id="LR031880">
    <property type="protein sequence ID" value="VDD60916.1"/>
    <property type="molecule type" value="Genomic_DNA"/>
</dbReference>
<dbReference type="AlphaFoldDB" id="A0A3P6GM95"/>
<evidence type="ECO:0000313" key="1">
    <source>
        <dbReference type="EMBL" id="VDD60916.1"/>
    </source>
</evidence>
<sequence length="41" mass="4804">MVWSQELQSCWRRKTTKLLGSLDKLVTIFTSLEPEWAPIPN</sequence>
<proteinExistence type="predicted"/>
<organism evidence="1">
    <name type="scientific">Brassica oleracea</name>
    <name type="common">Wild cabbage</name>
    <dbReference type="NCBI Taxonomy" id="3712"/>
    <lineage>
        <taxon>Eukaryota</taxon>
        <taxon>Viridiplantae</taxon>
        <taxon>Streptophyta</taxon>
        <taxon>Embryophyta</taxon>
        <taxon>Tracheophyta</taxon>
        <taxon>Spermatophyta</taxon>
        <taxon>Magnoliopsida</taxon>
        <taxon>eudicotyledons</taxon>
        <taxon>Gunneridae</taxon>
        <taxon>Pentapetalae</taxon>
        <taxon>rosids</taxon>
        <taxon>malvids</taxon>
        <taxon>Brassicales</taxon>
        <taxon>Brassicaceae</taxon>
        <taxon>Brassiceae</taxon>
        <taxon>Brassica</taxon>
    </lineage>
</organism>
<gene>
    <name evidence="1" type="ORF">BOLC6T36369H</name>
</gene>
<name>A0A3P6GM95_BRAOL</name>